<dbReference type="AlphaFoldDB" id="A0A8J6YX54"/>
<sequence length="220" mass="23351">MKSSFLVRPFLVAALVLLPGLGGCASFFTGEPPARIQLNPTLPDPVAGTAKSRKMPIVVTAFQAERDIDTERIALVFNDREVRTLAGYRWSSPAPVLVQQALVRALDRSGAFGSVSDDTVGVSARYVVIGNIYAFQFRYAGQSPDSKASAPPEARLEGQFRLLDLQTGTILSSVTVSESAGATGVDVPSMMAAQEQVLSRSLGTVAAWLVGATADPRVRP</sequence>
<protein>
    <submittedName>
        <fullName evidence="2">Membrane integrity-associated transporter subunit PqiC</fullName>
    </submittedName>
</protein>
<reference evidence="2" key="1">
    <citation type="submission" date="2020-10" db="EMBL/GenBank/DDBJ databases">
        <title>Genome sequence of the unusual species of purple photosynthetic bacteria, Phaeovibrio sulfidiphilus DSM 23193, type strain.</title>
        <authorList>
            <person name="Kyndt J.A."/>
            <person name="Meyer T.E."/>
        </authorList>
    </citation>
    <scope>NUCLEOTIDE SEQUENCE</scope>
    <source>
        <strain evidence="2">DSM 23193</strain>
    </source>
</reference>
<dbReference type="EMBL" id="JACZHT010000004">
    <property type="protein sequence ID" value="MBE1237302.1"/>
    <property type="molecule type" value="Genomic_DNA"/>
</dbReference>
<dbReference type="SUPFAM" id="SSF159594">
    <property type="entry name" value="XCC0632-like"/>
    <property type="match status" value="1"/>
</dbReference>
<gene>
    <name evidence="2" type="ORF">IHV25_06540</name>
</gene>
<evidence type="ECO:0000313" key="2">
    <source>
        <dbReference type="EMBL" id="MBE1237302.1"/>
    </source>
</evidence>
<dbReference type="Proteomes" id="UP000631034">
    <property type="component" value="Unassembled WGS sequence"/>
</dbReference>
<dbReference type="Gene3D" id="3.40.50.10610">
    <property type="entry name" value="ABC-type transport auxiliary lipoprotein component"/>
    <property type="match status" value="1"/>
</dbReference>
<dbReference type="InterPro" id="IPR005586">
    <property type="entry name" value="ABC_trans_aux"/>
</dbReference>
<organism evidence="2 3">
    <name type="scientific">Phaeovibrio sulfidiphilus</name>
    <dbReference type="NCBI Taxonomy" id="1220600"/>
    <lineage>
        <taxon>Bacteria</taxon>
        <taxon>Pseudomonadati</taxon>
        <taxon>Pseudomonadota</taxon>
        <taxon>Alphaproteobacteria</taxon>
        <taxon>Rhodospirillales</taxon>
        <taxon>Rhodospirillaceae</taxon>
        <taxon>Phaeovibrio</taxon>
    </lineage>
</organism>
<proteinExistence type="predicted"/>
<dbReference type="RefSeq" id="WP_192534314.1">
    <property type="nucleotide sequence ID" value="NZ_JACZHT010000004.1"/>
</dbReference>
<evidence type="ECO:0000259" key="1">
    <source>
        <dbReference type="Pfam" id="PF03886"/>
    </source>
</evidence>
<comment type="caution">
    <text evidence="2">The sequence shown here is derived from an EMBL/GenBank/DDBJ whole genome shotgun (WGS) entry which is preliminary data.</text>
</comment>
<accession>A0A8J6YX54</accession>
<dbReference type="Pfam" id="PF03886">
    <property type="entry name" value="ABC_trans_aux"/>
    <property type="match status" value="1"/>
</dbReference>
<keyword evidence="3" id="KW-1185">Reference proteome</keyword>
<name>A0A8J6YX54_9PROT</name>
<dbReference type="PROSITE" id="PS51257">
    <property type="entry name" value="PROKAR_LIPOPROTEIN"/>
    <property type="match status" value="1"/>
</dbReference>
<evidence type="ECO:0000313" key="3">
    <source>
        <dbReference type="Proteomes" id="UP000631034"/>
    </source>
</evidence>
<feature type="domain" description="ABC-type transport auxiliary lipoprotein component" evidence="1">
    <location>
        <begin position="46"/>
        <end position="201"/>
    </location>
</feature>